<dbReference type="Pfam" id="PF01548">
    <property type="entry name" value="DEDD_Tnp_IS110"/>
    <property type="match status" value="1"/>
</dbReference>
<dbReference type="InterPro" id="IPR011257">
    <property type="entry name" value="DNA_glycosylase"/>
</dbReference>
<feature type="domain" description="Transposase IS116/IS110/IS902 C-terminal" evidence="2">
    <location>
        <begin position="273"/>
        <end position="351"/>
    </location>
</feature>
<dbReference type="NCBIfam" id="NF033542">
    <property type="entry name" value="transpos_IS110"/>
    <property type="match status" value="1"/>
</dbReference>
<dbReference type="EMBL" id="BMDD01000001">
    <property type="protein sequence ID" value="GGH68128.1"/>
    <property type="molecule type" value="Genomic_DNA"/>
</dbReference>
<dbReference type="InterPro" id="IPR002525">
    <property type="entry name" value="Transp_IS110-like_N"/>
</dbReference>
<dbReference type="PANTHER" id="PTHR33055:SF13">
    <property type="entry name" value="TRANSPOSASE"/>
    <property type="match status" value="1"/>
</dbReference>
<evidence type="ECO:0000313" key="3">
    <source>
        <dbReference type="EMBL" id="GGH68128.1"/>
    </source>
</evidence>
<dbReference type="Proteomes" id="UP000605427">
    <property type="component" value="Unassembled WGS sequence"/>
</dbReference>
<dbReference type="InterPro" id="IPR003346">
    <property type="entry name" value="Transposase_20"/>
</dbReference>
<accession>A0ABQ1ZKP7</accession>
<feature type="domain" description="Transposase IS110-like N-terminal" evidence="1">
    <location>
        <begin position="8"/>
        <end position="164"/>
    </location>
</feature>
<evidence type="ECO:0000259" key="1">
    <source>
        <dbReference type="Pfam" id="PF01548"/>
    </source>
</evidence>
<sequence length="402" mass="45355">MNQPVLSIDVAKGKSVAVAFLSYHNCLYKPFTFYHSQEGLQQVLAVLKELKSVSGQEPKVVLEATGNYSKPLASFFSSQGYLVVLLNPLLTHQLKQKAVRKVKTDPIDAIRIAHVFYLQDPQPHVQLNENVQQLRVIGRQYQHWTALYGQTQIHFRAVLDLLFPGYDQAFQKVCNRTSLELLSRFPTPAELLSADPEEVLNLLLRNRRGRAWNETKRQQLLEIARQSLPDLHGIEAQKEVLKHYIHLLQTYQDCIDELLQAMQSLAESIETYALLRTIPGVGLLTAAMLIAEIGDIKRFPSVKQLTAFAGLDSAVHESGTFKSKKNRISKRGSSYLRTALYQATVAGISKKVHGPRNSILFQFYQQKRDEGKPAKVAIVATSHKLLRIIFGMWNSGSAFQAH</sequence>
<dbReference type="PANTHER" id="PTHR33055">
    <property type="entry name" value="TRANSPOSASE FOR INSERTION SEQUENCE ELEMENT IS1111A"/>
    <property type="match status" value="1"/>
</dbReference>
<organism evidence="3 4">
    <name type="scientific">Saccharibacillus endophyticus</name>
    <dbReference type="NCBI Taxonomy" id="2060666"/>
    <lineage>
        <taxon>Bacteria</taxon>
        <taxon>Bacillati</taxon>
        <taxon>Bacillota</taxon>
        <taxon>Bacilli</taxon>
        <taxon>Bacillales</taxon>
        <taxon>Paenibacillaceae</taxon>
        <taxon>Saccharibacillus</taxon>
    </lineage>
</organism>
<proteinExistence type="predicted"/>
<comment type="caution">
    <text evidence="3">The sequence shown here is derived from an EMBL/GenBank/DDBJ whole genome shotgun (WGS) entry which is preliminary data.</text>
</comment>
<gene>
    <name evidence="3" type="ORF">GCM10007362_01830</name>
</gene>
<reference evidence="4" key="1">
    <citation type="journal article" date="2019" name="Int. J. Syst. Evol. Microbiol.">
        <title>The Global Catalogue of Microorganisms (GCM) 10K type strain sequencing project: providing services to taxonomists for standard genome sequencing and annotation.</title>
        <authorList>
            <consortium name="The Broad Institute Genomics Platform"/>
            <consortium name="The Broad Institute Genome Sequencing Center for Infectious Disease"/>
            <person name="Wu L."/>
            <person name="Ma J."/>
        </authorList>
    </citation>
    <scope>NUCLEOTIDE SEQUENCE [LARGE SCALE GENOMIC DNA]</scope>
    <source>
        <strain evidence="4">CCM 8702</strain>
    </source>
</reference>
<protein>
    <submittedName>
        <fullName evidence="3">IS110 family transposase</fullName>
    </submittedName>
</protein>
<dbReference type="InterPro" id="IPR047650">
    <property type="entry name" value="Transpos_IS110"/>
</dbReference>
<dbReference type="Pfam" id="PF02371">
    <property type="entry name" value="Transposase_20"/>
    <property type="match status" value="1"/>
</dbReference>
<dbReference type="SUPFAM" id="SSF48150">
    <property type="entry name" value="DNA-glycosylase"/>
    <property type="match status" value="1"/>
</dbReference>
<evidence type="ECO:0000259" key="2">
    <source>
        <dbReference type="Pfam" id="PF02371"/>
    </source>
</evidence>
<dbReference type="RefSeq" id="WP_172237760.1">
    <property type="nucleotide sequence ID" value="NZ_BMDD01000001.1"/>
</dbReference>
<keyword evidence="4" id="KW-1185">Reference proteome</keyword>
<evidence type="ECO:0000313" key="4">
    <source>
        <dbReference type="Proteomes" id="UP000605427"/>
    </source>
</evidence>
<name>A0ABQ1ZKP7_9BACL</name>